<feature type="domain" description="Bacterial Ig-like" evidence="3">
    <location>
        <begin position="3850"/>
        <end position="3948"/>
    </location>
</feature>
<feature type="domain" description="Bacterial Ig-like" evidence="3">
    <location>
        <begin position="1225"/>
        <end position="1324"/>
    </location>
</feature>
<feature type="region of interest" description="Disordered" evidence="1">
    <location>
        <begin position="3646"/>
        <end position="3675"/>
    </location>
</feature>
<feature type="region of interest" description="Disordered" evidence="1">
    <location>
        <begin position="1226"/>
        <end position="1253"/>
    </location>
</feature>
<dbReference type="InterPro" id="IPR044016">
    <property type="entry name" value="Big_13"/>
</dbReference>
<feature type="region of interest" description="Disordered" evidence="1">
    <location>
        <begin position="75"/>
        <end position="100"/>
    </location>
</feature>
<evidence type="ECO:0000313" key="5">
    <source>
        <dbReference type="Proteomes" id="UP000254512"/>
    </source>
</evidence>
<evidence type="ECO:0000259" key="2">
    <source>
        <dbReference type="Pfam" id="PF12245"/>
    </source>
</evidence>
<feature type="domain" description="Ig-like" evidence="2">
    <location>
        <begin position="4764"/>
        <end position="4825"/>
    </location>
</feature>
<feature type="domain" description="Bacterial Ig-like" evidence="3">
    <location>
        <begin position="2807"/>
        <end position="2906"/>
    </location>
</feature>
<feature type="compositionally biased region" description="Low complexity" evidence="1">
    <location>
        <begin position="178"/>
        <end position="196"/>
    </location>
</feature>
<feature type="domain" description="Bacterial Ig-like" evidence="3">
    <location>
        <begin position="3956"/>
        <end position="4043"/>
    </location>
</feature>
<feature type="domain" description="Bacterial Ig-like" evidence="3">
    <location>
        <begin position="210"/>
        <end position="300"/>
    </location>
</feature>
<feature type="domain" description="Bacterial Ig-like" evidence="3">
    <location>
        <begin position="1964"/>
        <end position="2068"/>
    </location>
</feature>
<feature type="domain" description="Bacterial Ig-like" evidence="3">
    <location>
        <begin position="3014"/>
        <end position="3116"/>
    </location>
</feature>
<feature type="compositionally biased region" description="Polar residues" evidence="1">
    <location>
        <begin position="1555"/>
        <end position="1569"/>
    </location>
</feature>
<dbReference type="RefSeq" id="WP_115659893.1">
    <property type="nucleotide sequence ID" value="NZ_UGHD01000002.1"/>
</dbReference>
<feature type="compositionally biased region" description="Basic and acidic residues" evidence="1">
    <location>
        <begin position="1653"/>
        <end position="1667"/>
    </location>
</feature>
<name>A0A377HNS2_GRIHO</name>
<feature type="domain" description="Bacterial Ig-like" evidence="3">
    <location>
        <begin position="4335"/>
        <end position="4430"/>
    </location>
</feature>
<dbReference type="PANTHER" id="PTHR14795:SF0">
    <property type="entry name" value="TRANSMEMBRANE PROTEIN 62"/>
    <property type="match status" value="1"/>
</dbReference>
<feature type="domain" description="Bacterial Ig-like" evidence="3">
    <location>
        <begin position="2289"/>
        <end position="2386"/>
    </location>
</feature>
<feature type="domain" description="Bacterial Ig-like" evidence="3">
    <location>
        <begin position="2487"/>
        <end position="2588"/>
    </location>
</feature>
<feature type="domain" description="Bacterial Ig-like" evidence="3">
    <location>
        <begin position="4148"/>
        <end position="4239"/>
    </location>
</feature>
<sequence length="5325" mass="567464">MQDIKINGTDSIQVSGFDIRVTDASGNVTVYEGGLQDLLRGKLTFTSDDGSKISNSAILSGINLDGMSGHIIPEVISNDKNEDNKKASQNNKEKTQEQLKEIQKQLAELKELKKKLEEEQKEKSESEEEQQPVNENVELLNQMIAQLSAQAPMQAMQQEQMSEEEVNDNTSTKKADSDAISMSSSSGSSNAPADAEVPADDEKDSEIFVEVKLSGRSDSGEKGDFITNAKKPTFELKTLPNATVSVEINGVTYEAKADSNGAAIISVAEDLPDGEYNMKVEAKDEAGNVATVNQQLVIDTVAPEITFDLATDSGVSDADGLTNVNKPTFTGSISGDPVSVYIQVGDVKYDLSAKNGQFSFTFPIEFPDGEYEFTLHAVDGAGNESIIPQKVIIDTVNDFKVSMSDLSDSGVKGDWITNSDKPVFRFDHEPNSTIQVIYNDQVIDVESQNSPTIFQFENALEEGEHTITFVSTDAAGNKSEITQTVVIDQTAPDFSIEGLTNEADTGNDGDNITADNTPTFHGKAEAGSTVYLEIDGDVYQAVVGENGRWSINVTNELKDGDYTVVSYAQDAAGNISKKVESKVTIDTIGPEIKGGFDESTDTGSSAKDGITNSEKLAFKGTTDAHAKVTLTIESLGITQEVTAKANGEWSFELTDVPEGSYSYVISAFDVAGNASIKNVEGTVVVDRSITDFSANMSAETDSGESQEDALTNSKTPTFTGTAEPGSKVQVTIRPEGNGKELPTYAPVTVGDDGKWSYTVPDALEDGKYTVSFNVTDLAGNEKTVELPIEIDTQISLTAQFDTHSDSGDKNDYITNIATPKIQGTADAGALIKLTLTHAETNKQIELETRANASGQWSITVPKEFALADQGEWSWTVNATDVAGNKAEPVEGKFTFDSEAPDVSVELVSETGFNPTHTNDKTLDLAITTEPGAKISVTVYKVEKGGVISSKPSYSTENPVVVGDNGQVSYAVKDLADGEYVYQVTVTDVAGNVTKTEQQPVTIDTKVPELGNITLTDSSDSNINNDGITNVKELSLKGVGSEVGSRIYITVENKKTGEKVALEPDFIEVNSANWVYKLPAELADGNYDISFVAVDSAGNQSPEKSIDVTIDTVAPEISGVVLKTESDTGFENNDFITKEQSPVFVGNADKGSDITIAIYRGETLVKTVTTKVTSEDGRWEVKVDGLNDGDYKWVVSAKDLAGNETVLNDANQTLKIDTAYVGASGKLHDETNSGSQADNITNERDAKLSGKGEPGSSVKLLNLTGPDGQTIDVSAVDAVSVSATGEWELKLPTLANGDGKYTWKVELTDVAGNVTTVSGNIVLDTETTVTASLESDYGHSAVDGITNDSTPTFAGTAEKGSTVELIILDSNNKKVEGIPTAVVGADGTWKITAPELTLQGEYTWYAKVTDVAGNTASTKESKFTLDTSAPIIVDAKLDPKSDAGFESDIPQTNVDTPTFTGQTSEGLASVVVKLYKVTNGVPNGVAAYTSEAEKADENGNFSVQMTTQVAEGEYVWVVEATDVAGNKAVSQQQPLIIDKTEPSLSEVKLSEESDTSLEPGTNYSNDNTPTLIGKAEPGSRVSISLKKADGTEVDVKPDYVVVNPDGTWSFTPTAALEDGQYTWTAQAMDAAGNTKTSEAITLNIDTKAPALNDVKLDSSSDTGSHSDDSITNDTTPSFSGTAEKGNKIELKLFDVNNPSVPAYVFETTVTDNNGAWTINTTALPEGSYTWTVVATDAAGNTTEKSSEKNLVIDTSIDQFTAGLDAKTDSGDHSDDGITNNKQITLSGKGEVGATVKLTSLVNKTTNEEVPLTGDVTVTVDKEGNWTLNAPALGKDGTYEWTVELVDIAGNKSEKTGSFELDTTIAVDGRLDAESDSGASNEDNITNNTKPTLSGTGTDGDKIKVTLTGPGGYKHVMETTVVNGEWQVTVDQALVNDGQYSWVVESTDIAGNTARDEGKFTLDTQAPSVKVSLENDSGLNSKDGITNKDLLQIKAIATGNAAKVELVVWKKGESKEHEVFNETHEFTGNDQEHTFNVSHLEDGDYEYQVIVTDVAGNVAQSAVQQVTVDTVAPNLDEVTLKNTQNGEYVSDASLSFSGTAEAGARIYLTLKDSAGQPIDVEPAYVQVGNNGSWTYNLSEETAELLKDGTYSWSFVAEDVAGNRSAEQKGEFKLDTKGPEVTFAGITKETDTGNAQDDMLTNNEKPVFTGTVSEASKVTVTLTPANGGKSYTFTTSEYVNGNWSITPNVDLADGQYTVTITATDMAGNVSNAVVSEKPLVIDTDVSGGEEFGLTQDTDSGIDGDNITNQQSLKLSGNVEPGTTVKLIGLKKPNGESITVEQVSVVANEDGSWELSIPNFGTDNGEYTYTLQYTDEAGNVKEVEGHFTFDNQIELSAKFASETGKDQDVIYTNNKQPVINGTGNAGDKITVVINGPAGTQTLTTEVGTDGRWSVTANELNQDGAYTWKVTATDAAGNSTVENGSFTLDTQAPTAEVSLENDTGFATNDGITNQKALQLKVDASGAAKVQLLVWKVGSENSPAVNETVNLNGQSSHTFTTKQLDDGNYQYKVIVTDIAGNTAESTVGAVTVDTAAPEIRDVVVNGVENQYFAKDAALSFSGSAEKGSRISLTLTKKNGEEVKVSPAYVEVNEQGKWTYKLDATTAAKLADGEYTWSFVATDAAGNQSQAITGPIVIDKTAPALTVEGITDESDSGVQNDKITNNTQPTFTGNVGEYAKIKIVITPVNGGASHTYETADFVNGKWELQVGTALAEGQYTIAITATDLAGNESPVKNSTLTIDTSVQGGDAGSFGLADESDSGISQDDNLTNNTDLKLSGKVEAGTTVSLVSLTGPNNQQISVTDISVKADEHGNWTLNLPKIDGDNGVYNYTLKYVDVAGNEKQVNGQFTFDNEIEVTGQFNSQTGTADNIVYTNDNTPAFSGTGTKGDVIRLTITNNKGYTNTIETTVNDKGQWSITSAQLPVDGEYTWSIEATDAAGNTQNDISGKFTLDTTDPVIGEIGLDASSDTGFSANDGITSDTTPSFVVKGEPGSKVVLKLWSGTTTGGTPKWTSKEVTISDTGTVVIDGINALENGTYSWTVTLTDVAGNETVSAVQTLKVDTQAPTGGAFDLGSDSGSSQADNITNVKAPLFTGTGAEVGARVYITIKNAQGVEQTVSPEFVTVNNDGSWSYQLTNELIDGKYTVQAHVVDAAGNVSSLAEQNLEIDTTPPKVTDVKLADGSDSGENKTDNITNVKKPVFTGTSEKGATISLVISKDGQTLHTLTTVVEDQSGKWTISNMPELADGEYTWSVTATDVAGNVSEAVAGEVTIDTTIDQFTVQLAEDDDTGHANNDGITNQKDIVLKGTAEAGAKVTLKGLSFNKENIDVASVAAVSVKDGQWSITLPELNKGDGTYTYTVEIEDIAGNKKELTGTIKLDTDIPTVTANLAVESDSGSANNDGITNNKTPVFKGSVDEQSKVKLEIFKGDTRVDVYGPIDANGEWSIQATNPLEDGVYTWKVTAEDVAGNTHVVEKTITIDTTPPTLTAGLEAASDTGESNSDGITKDNSLVIKGTVDGQGKNDVKVRLEFGPVNGEMQKQETTVQNGEYSFDVNVTEDGTYTWKVIAVDVAGNESVKTGTVVVDTQLQDFSADTGLEDDSDSGTFNNDNISNDKTPTFSGTTEPNAKVILTLQLKNGTGTPVVVEAQANNQGHFTITVPGNKQLAADGVYTWTMVARDLAGNEKTVTGEYTLDTTPPAITFDMNDDTGKDGDWITQDKTLSINGTTNDSNASIKVTIMSGGTVVDTQTVQATGGNWSYNYATELQDGTYTVKVESTDVAGNTYVSEKTLVVDTQIVNEFELTSDSGALDDDHLTNAEHLEFGGQTDKDATLELVVKSEDGQKVLHTYRPEVNPTTGQWSFELPDVLAEGKYVIVVTATDAAGNTNTSEDYKVEIDRTPPTLSDITMDSDDDTGVIGDWITETHQISISGQTAIGATVKILISGVNQTITAGVAADGKFTAELPRLEFGDYTLTIIATDAAGNATQHEQKLSVSPNVLPFVVGIEDNSDSGVKGDNITNVTKPVISGAGTPGFKVEATINGHKYTATIDSKGQWKFQLNQALTDGTHTIHFVVKDATGKEVEVKDYQFTVDTSVTTTIALDDTTDTGVKGDFITNAQNVYLTGVTEVGVTVVIKEKESGKVITEFVTTGESWGYMLTGLREGTHDFVIELTDKAGNTSSHETSVTVDRSAPELTVKVNGENDNSVVTNKTEHTFSGTVEAGVHSLVLIVNGVEHQIKPEENGEWSIALELQEGFNNYTVKATDVAGNVTTNQGTINIKTSIRFTMEVENDNGQFATDKILNGNKVVVGGSGSAGDEVTLVLTDSKGKQTTHTFTVDASGRWNHEFTGLKDDTYTVHATIRDDAGNEAQREISNITIDNTNTDFSASLVDEDGATNDKVVADKQPTFSGRGEVGAEVVLVINDVTYTTKVSSTGTWQFQLPTELTDGNYTTTIHSVDLAGNRSQTQTIEFEVDSTAAVVEHRIEGVYENNGKQYVNSEQGKLVFKGTVSEAGKIILQINNQEFTQVINKGGEWSIDVGDIIEREHSYTLIFEDVAGNRTTHKGEVIVDKTINTFVGLSWDSDTYGNDSQTFDGRTNDKSLRFEFNRNTSTTDKDVIATVKVTGPDKTSHTYTDIQTSNGHWDMPHELTGGDGVYKFEWSFVDAAGNTKTSTINVTLDTTIEKMDITDIQVNGEALVENEELFTNKDTLSMVFKPDNGHEYVKVAVVVNGVTIQATKTSEGFTFYGIPLNKGDNQLTFKAWDAAGNVTTITHTVVQKTEINIEEFSIEGHEQGDVNNIGDYYSNETDKTISLAGKVDVGSSFTIFVNGKEVVHKTEVGENGEWKHDLVLEEGTNRIQINFVDAAGNEKVVSFNSVIDTVAPIITVDSIAENDGEQSNSNDKDSVVTKDSITLSGRIDNGSTITKITVNGVVIDNLSKALTFDGGKWTINVDGLKEGDNTIVISAVDKAGNTYDHNMTVVKDSQVTTLTAKVSEDQSAIVGTVEAGSKVVVEFTKANATEKSAETVQVEAVVDSKGNWTAELPEGMEQGEWSWTVTATDAAGNTATQQSDGNSNIVVGGNTGGTGDNGSGTPEDENEAVTLPSFPDQDMETLPELKNSDEEVNTSINDETAQTAKHIDNQGEKDSEDEGSLLFTQELIETKVFSGESMPDSSVTLEISGKVYETDADEDGDWLIKAEFSSQGSYDYQLTYTDLNGEVKVETGSVDIKQVNLDMNEAANQAESDATATESVSSSNTATADYASSYSHDWSVPNHDYY</sequence>
<accession>A0A377HNS2</accession>
<reference evidence="4 5" key="1">
    <citation type="submission" date="2018-06" db="EMBL/GenBank/DDBJ databases">
        <authorList>
            <consortium name="Pathogen Informatics"/>
            <person name="Doyle S."/>
        </authorList>
    </citation>
    <scope>NUCLEOTIDE SEQUENCE [LARGE SCALE GENOMIC DNA]</scope>
    <source>
        <strain evidence="4 5">NCTC11645</strain>
    </source>
</reference>
<feature type="domain" description="Bacterial Ig-like" evidence="3">
    <location>
        <begin position="1652"/>
        <end position="1753"/>
    </location>
</feature>
<feature type="domain" description="Bacterial Ig-like" evidence="3">
    <location>
        <begin position="303"/>
        <end position="395"/>
    </location>
</feature>
<evidence type="ECO:0000259" key="3">
    <source>
        <dbReference type="Pfam" id="PF19077"/>
    </source>
</evidence>
<evidence type="ECO:0000256" key="1">
    <source>
        <dbReference type="SAM" id="MobiDB-lite"/>
    </source>
</evidence>
<feature type="domain" description="Bacterial Ig-like" evidence="3">
    <location>
        <begin position="3537"/>
        <end position="3638"/>
    </location>
</feature>
<dbReference type="Gene3D" id="2.60.40.10">
    <property type="entry name" value="Immunoglobulins"/>
    <property type="match status" value="48"/>
</dbReference>
<feature type="region of interest" description="Disordered" evidence="1">
    <location>
        <begin position="697"/>
        <end position="724"/>
    </location>
</feature>
<feature type="domain" description="Bacterial Ig-like" evidence="3">
    <location>
        <begin position="4053"/>
        <end position="4144"/>
    </location>
</feature>
<protein>
    <submittedName>
        <fullName evidence="4">Protein of uncharacterized function (DUF3607)</fullName>
    </submittedName>
</protein>
<feature type="compositionally biased region" description="Low complexity" evidence="1">
    <location>
        <begin position="150"/>
        <end position="160"/>
    </location>
</feature>
<feature type="domain" description="Bacterial Ig-like" evidence="3">
    <location>
        <begin position="1327"/>
        <end position="1426"/>
    </location>
</feature>
<feature type="domain" description="Bacterial Ig-like" evidence="3">
    <location>
        <begin position="3749"/>
        <end position="3846"/>
    </location>
</feature>
<feature type="domain" description="Bacterial Ig-like" evidence="3">
    <location>
        <begin position="3435"/>
        <end position="3534"/>
    </location>
</feature>
<dbReference type="STRING" id="673.AL542_15690"/>
<feature type="domain" description="Bacterial Ig-like" evidence="3">
    <location>
        <begin position="2085"/>
        <end position="2173"/>
    </location>
</feature>
<feature type="compositionally biased region" description="Gly residues" evidence="1">
    <location>
        <begin position="5128"/>
        <end position="5137"/>
    </location>
</feature>
<feature type="region of interest" description="Disordered" evidence="1">
    <location>
        <begin position="150"/>
        <end position="204"/>
    </location>
</feature>
<feature type="compositionally biased region" description="Polar residues" evidence="1">
    <location>
        <begin position="1875"/>
        <end position="1894"/>
    </location>
</feature>
<feature type="compositionally biased region" description="Basic and acidic residues" evidence="1">
    <location>
        <begin position="3228"/>
        <end position="3243"/>
    </location>
</feature>
<feature type="compositionally biased region" description="Basic and acidic residues" evidence="1">
    <location>
        <begin position="77"/>
        <end position="100"/>
    </location>
</feature>
<feature type="region of interest" description="Disordered" evidence="1">
    <location>
        <begin position="1544"/>
        <end position="1569"/>
    </location>
</feature>
<feature type="domain" description="Bacterial Ig-like" evidence="3">
    <location>
        <begin position="2914"/>
        <end position="3007"/>
    </location>
</feature>
<dbReference type="NCBIfam" id="NF033510">
    <property type="entry name" value="Ca_tandemer"/>
    <property type="match status" value="32"/>
</dbReference>
<feature type="region of interest" description="Disordered" evidence="1">
    <location>
        <begin position="1871"/>
        <end position="1899"/>
    </location>
</feature>
<feature type="domain" description="Bacterial Ig-like" evidence="3">
    <location>
        <begin position="1868"/>
        <end position="1962"/>
    </location>
</feature>
<feature type="compositionally biased region" description="Polar residues" evidence="1">
    <location>
        <begin position="1670"/>
        <end position="1679"/>
    </location>
</feature>
<feature type="domain" description="Bacterial Ig-like" evidence="3">
    <location>
        <begin position="2608"/>
        <end position="2692"/>
    </location>
</feature>
<feature type="region of interest" description="Disordered" evidence="1">
    <location>
        <begin position="1652"/>
        <end position="1680"/>
    </location>
</feature>
<feature type="domain" description="Bacterial Ig-like" evidence="3">
    <location>
        <begin position="1011"/>
        <end position="1111"/>
    </location>
</feature>
<evidence type="ECO:0000313" key="4">
    <source>
        <dbReference type="EMBL" id="STO57776.1"/>
    </source>
</evidence>
<feature type="domain" description="Bacterial Ig-like" evidence="3">
    <location>
        <begin position="3228"/>
        <end position="3327"/>
    </location>
</feature>
<feature type="domain" description="Bacterial Ig-like" evidence="3">
    <location>
        <begin position="4641"/>
        <end position="4729"/>
    </location>
</feature>
<feature type="region of interest" description="Disordered" evidence="1">
    <location>
        <begin position="5112"/>
        <end position="5157"/>
    </location>
</feature>
<dbReference type="Pfam" id="PF12245">
    <property type="entry name" value="Big_3_2"/>
    <property type="match status" value="2"/>
</dbReference>
<dbReference type="Proteomes" id="UP000254512">
    <property type="component" value="Unassembled WGS sequence"/>
</dbReference>
<feature type="domain" description="Bacterial Ig-like" evidence="3">
    <location>
        <begin position="1755"/>
        <end position="1861"/>
    </location>
</feature>
<feature type="domain" description="Bacterial Ig-like" evidence="3">
    <location>
        <begin position="2393"/>
        <end position="2485"/>
    </location>
</feature>
<dbReference type="InterPro" id="IPR013783">
    <property type="entry name" value="Ig-like_fold"/>
</dbReference>
<dbReference type="InterPro" id="IPR022038">
    <property type="entry name" value="Ig-like_bact"/>
</dbReference>
<feature type="domain" description="Bacterial Ig-like" evidence="3">
    <location>
        <begin position="899"/>
        <end position="1004"/>
    </location>
</feature>
<proteinExistence type="predicted"/>
<feature type="domain" description="Bacterial Ig-like" evidence="3">
    <location>
        <begin position="797"/>
        <end position="896"/>
    </location>
</feature>
<feature type="domain" description="Bacterial Ig-like" evidence="3">
    <location>
        <begin position="2183"/>
        <end position="2280"/>
    </location>
</feature>
<feature type="domain" description="Bacterial Ig-like" evidence="3">
    <location>
        <begin position="496"/>
        <end position="587"/>
    </location>
</feature>
<feature type="domain" description="Bacterial Ig-like" evidence="3">
    <location>
        <begin position="596"/>
        <end position="686"/>
    </location>
</feature>
<feature type="compositionally biased region" description="Basic and acidic residues" evidence="1">
    <location>
        <begin position="1240"/>
        <end position="1249"/>
    </location>
</feature>
<feature type="domain" description="Bacterial Ig-like" evidence="3">
    <location>
        <begin position="4251"/>
        <end position="4329"/>
    </location>
</feature>
<organism evidence="4 5">
    <name type="scientific">Grimontia hollisae</name>
    <name type="common">Vibrio hollisae</name>
    <dbReference type="NCBI Taxonomy" id="673"/>
    <lineage>
        <taxon>Bacteria</taxon>
        <taxon>Pseudomonadati</taxon>
        <taxon>Pseudomonadota</taxon>
        <taxon>Gammaproteobacteria</taxon>
        <taxon>Vibrionales</taxon>
        <taxon>Vibrionaceae</taxon>
        <taxon>Grimontia</taxon>
    </lineage>
</organism>
<feature type="domain" description="Ig-like" evidence="2">
    <location>
        <begin position="462"/>
        <end position="489"/>
    </location>
</feature>
<feature type="domain" description="Bacterial Ig-like" evidence="3">
    <location>
        <begin position="3648"/>
        <end position="3747"/>
    </location>
</feature>
<feature type="domain" description="Bacterial Ig-like" evidence="3">
    <location>
        <begin position="3328"/>
        <end position="3433"/>
    </location>
</feature>
<feature type="region of interest" description="Disordered" evidence="1">
    <location>
        <begin position="3226"/>
        <end position="3245"/>
    </location>
</feature>
<dbReference type="PANTHER" id="PTHR14795">
    <property type="entry name" value="HELICASE RELATED"/>
    <property type="match status" value="1"/>
</dbReference>
<feature type="domain" description="Bacterial Ig-like" evidence="3">
    <location>
        <begin position="690"/>
        <end position="792"/>
    </location>
</feature>
<feature type="domain" description="Bacterial Ig-like" evidence="3">
    <location>
        <begin position="1433"/>
        <end position="1537"/>
    </location>
</feature>
<gene>
    <name evidence="4" type="ORF">NCTC11645_02169</name>
</gene>
<feature type="domain" description="Bacterial Ig-like" evidence="3">
    <location>
        <begin position="1118"/>
        <end position="1217"/>
    </location>
</feature>
<feature type="compositionally biased region" description="Polar residues" evidence="1">
    <location>
        <begin position="3655"/>
        <end position="3675"/>
    </location>
</feature>
<feature type="compositionally biased region" description="Polar residues" evidence="1">
    <location>
        <begin position="708"/>
        <end position="720"/>
    </location>
</feature>
<feature type="domain" description="Bacterial Ig-like" evidence="3">
    <location>
        <begin position="5046"/>
        <end position="5117"/>
    </location>
</feature>
<dbReference type="EMBL" id="UGHD01000002">
    <property type="protein sequence ID" value="STO57776.1"/>
    <property type="molecule type" value="Genomic_DNA"/>
</dbReference>
<feature type="domain" description="Bacterial Ig-like" evidence="3">
    <location>
        <begin position="1545"/>
        <end position="1645"/>
    </location>
</feature>
<dbReference type="Pfam" id="PF19077">
    <property type="entry name" value="Big_13"/>
    <property type="match status" value="43"/>
</dbReference>
<feature type="domain" description="Bacterial Ig-like" evidence="3">
    <location>
        <begin position="2700"/>
        <end position="2797"/>
    </location>
</feature>
<feature type="domain" description="Bacterial Ig-like" evidence="3">
    <location>
        <begin position="4442"/>
        <end position="4524"/>
    </location>
</feature>
<feature type="domain" description="Bacterial Ig-like" evidence="3">
    <location>
        <begin position="3123"/>
        <end position="3222"/>
    </location>
</feature>